<keyword evidence="1" id="KW-0227">DNA damage</keyword>
<keyword evidence="1" id="KW-0547">Nucleotide-binding</keyword>
<keyword evidence="1" id="KW-0378">Hydrolase</keyword>
<reference evidence="3" key="1">
    <citation type="journal article" date="2019" name="Environ. Microbiol.">
        <title>Fungal ecological strategies reflected in gene transcription - a case study of two litter decomposers.</title>
        <authorList>
            <person name="Barbi F."/>
            <person name="Kohler A."/>
            <person name="Barry K."/>
            <person name="Baskaran P."/>
            <person name="Daum C."/>
            <person name="Fauchery L."/>
            <person name="Ihrmark K."/>
            <person name="Kuo A."/>
            <person name="LaButti K."/>
            <person name="Lipzen A."/>
            <person name="Morin E."/>
            <person name="Grigoriev I.V."/>
            <person name="Henrissat B."/>
            <person name="Lindahl B."/>
            <person name="Martin F."/>
        </authorList>
    </citation>
    <scope>NUCLEOTIDE SEQUENCE</scope>
    <source>
        <strain evidence="3">JB14</strain>
    </source>
</reference>
<dbReference type="GO" id="GO:0016787">
    <property type="term" value="F:hydrolase activity"/>
    <property type="evidence" value="ECO:0007669"/>
    <property type="project" value="UniProtKB-KW"/>
</dbReference>
<keyword evidence="1" id="KW-0347">Helicase</keyword>
<dbReference type="GO" id="GO:0006310">
    <property type="term" value="P:DNA recombination"/>
    <property type="evidence" value="ECO:0007669"/>
    <property type="project" value="UniProtKB-KW"/>
</dbReference>
<proteinExistence type="inferred from homology"/>
<name>A0A6A4GIG7_9AGAR</name>
<sequence>MCLQWMQEAARGPNSAMDNTVAHDLGQCDMDLLYDWHEHSPYVKTIRDASHWLADQIKESPNDDIQILPPASYCTLKGPQRTLFLQVMAYFKKLLENPEVLPPPLYINVDGTAGTGKTYLIQAITHALHDLLSITEGDPVVWLAPTGVAAFGIHGWTLDYGVTIPIRDGKDGFVPLGSHGAQRIQI</sequence>
<dbReference type="Gene3D" id="3.40.50.300">
    <property type="entry name" value="P-loop containing nucleotide triphosphate hydrolases"/>
    <property type="match status" value="1"/>
</dbReference>
<dbReference type="Proteomes" id="UP000799118">
    <property type="component" value="Unassembled WGS sequence"/>
</dbReference>
<comment type="cofactor">
    <cofactor evidence="1">
        <name>Mg(2+)</name>
        <dbReference type="ChEBI" id="CHEBI:18420"/>
    </cofactor>
</comment>
<evidence type="ECO:0000313" key="4">
    <source>
        <dbReference type="Proteomes" id="UP000799118"/>
    </source>
</evidence>
<dbReference type="Pfam" id="PF05970">
    <property type="entry name" value="PIF1"/>
    <property type="match status" value="1"/>
</dbReference>
<dbReference type="SUPFAM" id="SSF52540">
    <property type="entry name" value="P-loop containing nucleoside triphosphate hydrolases"/>
    <property type="match status" value="1"/>
</dbReference>
<keyword evidence="1" id="KW-0067">ATP-binding</keyword>
<comment type="catalytic activity">
    <reaction evidence="1">
        <text>ATP + H2O = ADP + phosphate + H(+)</text>
        <dbReference type="Rhea" id="RHEA:13065"/>
        <dbReference type="ChEBI" id="CHEBI:15377"/>
        <dbReference type="ChEBI" id="CHEBI:15378"/>
        <dbReference type="ChEBI" id="CHEBI:30616"/>
        <dbReference type="ChEBI" id="CHEBI:43474"/>
        <dbReference type="ChEBI" id="CHEBI:456216"/>
        <dbReference type="EC" id="5.6.2.3"/>
    </reaction>
</comment>
<dbReference type="EC" id="5.6.2.3" evidence="1"/>
<dbReference type="EMBL" id="ML770014">
    <property type="protein sequence ID" value="KAE9385210.1"/>
    <property type="molecule type" value="Genomic_DNA"/>
</dbReference>
<evidence type="ECO:0000313" key="3">
    <source>
        <dbReference type="EMBL" id="KAE9385210.1"/>
    </source>
</evidence>
<dbReference type="GO" id="GO:0043139">
    <property type="term" value="F:5'-3' DNA helicase activity"/>
    <property type="evidence" value="ECO:0007669"/>
    <property type="project" value="UniProtKB-EC"/>
</dbReference>
<dbReference type="AlphaFoldDB" id="A0A6A4GIG7"/>
<dbReference type="GO" id="GO:0006281">
    <property type="term" value="P:DNA repair"/>
    <property type="evidence" value="ECO:0007669"/>
    <property type="project" value="UniProtKB-KW"/>
</dbReference>
<dbReference type="InterPro" id="IPR027417">
    <property type="entry name" value="P-loop_NTPase"/>
</dbReference>
<keyword evidence="1" id="KW-0234">DNA repair</keyword>
<organism evidence="3 4">
    <name type="scientific">Gymnopus androsaceus JB14</name>
    <dbReference type="NCBI Taxonomy" id="1447944"/>
    <lineage>
        <taxon>Eukaryota</taxon>
        <taxon>Fungi</taxon>
        <taxon>Dikarya</taxon>
        <taxon>Basidiomycota</taxon>
        <taxon>Agaricomycotina</taxon>
        <taxon>Agaricomycetes</taxon>
        <taxon>Agaricomycetidae</taxon>
        <taxon>Agaricales</taxon>
        <taxon>Marasmiineae</taxon>
        <taxon>Omphalotaceae</taxon>
        <taxon>Gymnopus</taxon>
    </lineage>
</organism>
<accession>A0A6A4GIG7</accession>
<gene>
    <name evidence="3" type="ORF">BT96DRAFT_949997</name>
</gene>
<dbReference type="GO" id="GO:0005524">
    <property type="term" value="F:ATP binding"/>
    <property type="evidence" value="ECO:0007669"/>
    <property type="project" value="UniProtKB-KW"/>
</dbReference>
<dbReference type="InterPro" id="IPR010285">
    <property type="entry name" value="DNA_helicase_pif1-like_DEAD"/>
</dbReference>
<evidence type="ECO:0000259" key="2">
    <source>
        <dbReference type="Pfam" id="PF05970"/>
    </source>
</evidence>
<evidence type="ECO:0000256" key="1">
    <source>
        <dbReference type="RuleBase" id="RU363044"/>
    </source>
</evidence>
<protein>
    <recommendedName>
        <fullName evidence="1">ATP-dependent DNA helicase</fullName>
        <ecNumber evidence="1">5.6.2.3</ecNumber>
    </recommendedName>
</protein>
<keyword evidence="4" id="KW-1185">Reference proteome</keyword>
<dbReference type="GO" id="GO:0000723">
    <property type="term" value="P:telomere maintenance"/>
    <property type="evidence" value="ECO:0007669"/>
    <property type="project" value="InterPro"/>
</dbReference>
<feature type="domain" description="DNA helicase Pif1-like DEAD-box helicase" evidence="2">
    <location>
        <begin position="107"/>
        <end position="168"/>
    </location>
</feature>
<keyword evidence="1" id="KW-0233">DNA recombination</keyword>
<dbReference type="OrthoDB" id="432234at2759"/>
<comment type="similarity">
    <text evidence="1">Belongs to the helicase family.</text>
</comment>